<dbReference type="InterPro" id="IPR036322">
    <property type="entry name" value="WD40_repeat_dom_sf"/>
</dbReference>
<accession>A0AAD6NNI5</accession>
<evidence type="ECO:0000256" key="3">
    <source>
        <dbReference type="PROSITE-ProRule" id="PRU00221"/>
    </source>
</evidence>
<evidence type="ECO:0000313" key="7">
    <source>
        <dbReference type="Proteomes" id="UP001221413"/>
    </source>
</evidence>
<dbReference type="PANTHER" id="PTHR10039">
    <property type="entry name" value="AMELOGENIN"/>
    <property type="match status" value="1"/>
</dbReference>
<keyword evidence="2" id="KW-0677">Repeat</keyword>
<proteinExistence type="predicted"/>
<gene>
    <name evidence="6" type="ORF">Dda_0546</name>
</gene>
<dbReference type="InterPro" id="IPR027417">
    <property type="entry name" value="P-loop_NTPase"/>
</dbReference>
<dbReference type="PROSITE" id="PS00678">
    <property type="entry name" value="WD_REPEATS_1"/>
    <property type="match status" value="2"/>
</dbReference>
<feature type="region of interest" description="Disordered" evidence="4">
    <location>
        <begin position="42"/>
        <end position="76"/>
    </location>
</feature>
<reference evidence="6" key="1">
    <citation type="submission" date="2023-01" db="EMBL/GenBank/DDBJ databases">
        <title>The chitinases involved in constricting ring structure development in the nematode-trapping fungus Drechslerella dactyloides.</title>
        <authorList>
            <person name="Wang R."/>
            <person name="Zhang L."/>
            <person name="Tang P."/>
            <person name="Li S."/>
            <person name="Liang L."/>
        </authorList>
    </citation>
    <scope>NUCLEOTIDE SEQUENCE</scope>
    <source>
        <strain evidence="6">YMF1.00031</strain>
    </source>
</reference>
<name>A0AAD6NNI5_DREDA</name>
<dbReference type="EMBL" id="JAQGDS010000001">
    <property type="protein sequence ID" value="KAJ6264400.1"/>
    <property type="molecule type" value="Genomic_DNA"/>
</dbReference>
<dbReference type="Proteomes" id="UP001221413">
    <property type="component" value="Unassembled WGS sequence"/>
</dbReference>
<keyword evidence="7" id="KW-1185">Reference proteome</keyword>
<feature type="repeat" description="WD" evidence="3">
    <location>
        <begin position="775"/>
        <end position="816"/>
    </location>
</feature>
<dbReference type="SMART" id="SM00320">
    <property type="entry name" value="WD40"/>
    <property type="match status" value="7"/>
</dbReference>
<dbReference type="InterPro" id="IPR001680">
    <property type="entry name" value="WD40_rpt"/>
</dbReference>
<dbReference type="PROSITE" id="PS50294">
    <property type="entry name" value="WD_REPEATS_REGION"/>
    <property type="match status" value="3"/>
</dbReference>
<dbReference type="InterPro" id="IPR020472">
    <property type="entry name" value="WD40_PAC1"/>
</dbReference>
<keyword evidence="1 3" id="KW-0853">WD repeat</keyword>
<dbReference type="Pfam" id="PF24883">
    <property type="entry name" value="NPHP3_N"/>
    <property type="match status" value="1"/>
</dbReference>
<dbReference type="Gene3D" id="3.40.50.300">
    <property type="entry name" value="P-loop containing nucleotide triphosphate hydrolases"/>
    <property type="match status" value="1"/>
</dbReference>
<evidence type="ECO:0000259" key="5">
    <source>
        <dbReference type="PROSITE" id="PS50837"/>
    </source>
</evidence>
<feature type="domain" description="NACHT" evidence="5">
    <location>
        <begin position="141"/>
        <end position="395"/>
    </location>
</feature>
<dbReference type="PROSITE" id="PS50837">
    <property type="entry name" value="NACHT"/>
    <property type="match status" value="1"/>
</dbReference>
<dbReference type="InterPro" id="IPR015943">
    <property type="entry name" value="WD40/YVTN_repeat-like_dom_sf"/>
</dbReference>
<feature type="repeat" description="WD" evidence="3">
    <location>
        <begin position="903"/>
        <end position="936"/>
    </location>
</feature>
<dbReference type="Gene3D" id="2.130.10.10">
    <property type="entry name" value="YVTN repeat-like/Quinoprotein amine dehydrogenase"/>
    <property type="match status" value="5"/>
</dbReference>
<comment type="caution">
    <text evidence="6">The sequence shown here is derived from an EMBL/GenBank/DDBJ whole genome shotgun (WGS) entry which is preliminary data.</text>
</comment>
<dbReference type="SUPFAM" id="SSF50978">
    <property type="entry name" value="WD40 repeat-like"/>
    <property type="match status" value="2"/>
</dbReference>
<evidence type="ECO:0000256" key="2">
    <source>
        <dbReference type="ARBA" id="ARBA00022737"/>
    </source>
</evidence>
<protein>
    <submittedName>
        <fullName evidence="6">Vegetative incompatibility protein</fullName>
    </submittedName>
</protein>
<dbReference type="PRINTS" id="PR00320">
    <property type="entry name" value="GPROTEINBRPT"/>
</dbReference>
<evidence type="ECO:0000256" key="4">
    <source>
        <dbReference type="SAM" id="MobiDB-lite"/>
    </source>
</evidence>
<dbReference type="InterPro" id="IPR007111">
    <property type="entry name" value="NACHT_NTPase"/>
</dbReference>
<feature type="compositionally biased region" description="Polar residues" evidence="4">
    <location>
        <begin position="65"/>
        <end position="76"/>
    </location>
</feature>
<dbReference type="InterPro" id="IPR056884">
    <property type="entry name" value="NPHP3-like_N"/>
</dbReference>
<sequence>MAVEGQVRGREVQFSVAPERCSQFNDAYALFIRWNTAMNTDSNKRRASPEFPISTAGTHRPSKRSALTSTEERTSLSANLSGQGIQNCGSGNFSVGRDLVIDPRDDKRRIESTRDGLLSDVYQWILENDEFQRWHDDEQSRLLWIKGDPGKGKTMLLCGIIDELRKTPISSVSRLESSTVTDTGLGNETDINPTQTTRNTVSFFFCQATDERINTATAVLRGLIYLLVEEQPNLISHVRERYDRAGKKLFEDNVNAWFALSEIFNNILQDSTLKNTYLIVDALDECRTDLSELLRFIVQSSTSASSRVKWIVSSRNWPSIEKDLEAATQKVKLCLELNEKSVSTAVAKYIELKVSYLARRQKYDINTRDAIQRYLSCNAQDTFLWVALVCERLRDIRRYHALETVKSFPSGLDAVYKRMLGTIYSSDCADTCTRVLAVISVVCRPISLEELACFVELPDGASDDDEYMTETIEFCGSFLRLRGRTILFVHQSAKDYLVGSKSVKAFPDWRIESQQKMIECSIQAMNGTLRRDIYGLRHPGYSIDDVKPPQPDPLALVRYACVYWVDHLCEMESDFDEAGLCDNGAIDVFLRHHFLHWVEALSLIKGISDGISAVAKLVDLVEVSSCIESETQLVRNAIENAPLQTYSSALLFCPTGSLIRTLFQNEEPDWITTKPSVEEYWGACLQTLEGHDSEVEEVAFSHSGTQVISKSWDKTLKVWDAGNGACLKTIVNCDYRVKPTISSHYDDKRIIVEINLSNNTIEIHDPTSDTGIKRLIGHENKVNVIAWSHDDTLIASGGLDGVIKIWNADSCACLKTFESTHGHVRSIAFSSDGTRLASGFRKAIELWDIEDEAVVKRFDRRHLRWTILSSKIAFSDDDMLLVSTSRNIIQIWDVRTGSCLGTYDGHKGNVNSVAFSRDRKRVVSGSQDRTIRIWEVPDSTFYGNLSIARNIDPPPSSIMRARFRHLVLSDNGDWLASVSSVSIAAVNDEISVWSANGGDRLCSFTPFSTSIQYIAFSPDSTRIISISWDNTKIDSRDISGRFCSRRFSRPDDSSEDDDDDADSYKDCRVAISHDLKKMVYLLSKGRVQIWNILGDRSSRTTSNHTCATTFRVGDAFDTAHQPNTKDYVTTFACSGDVTWVVLGLNDGKIGVWDLSGVLSAGMRRQNQIQREQQLLMKSLNIAAMEYVPMSIGLILM</sequence>
<evidence type="ECO:0000313" key="6">
    <source>
        <dbReference type="EMBL" id="KAJ6264400.1"/>
    </source>
</evidence>
<dbReference type="SUPFAM" id="SSF52540">
    <property type="entry name" value="P-loop containing nucleoside triphosphate hydrolases"/>
    <property type="match status" value="1"/>
</dbReference>
<dbReference type="PROSITE" id="PS50082">
    <property type="entry name" value="WD_REPEATS_2"/>
    <property type="match status" value="3"/>
</dbReference>
<dbReference type="PANTHER" id="PTHR10039:SF14">
    <property type="entry name" value="NACHT DOMAIN-CONTAINING PROTEIN"/>
    <property type="match status" value="1"/>
</dbReference>
<feature type="repeat" description="WD" evidence="3">
    <location>
        <begin position="688"/>
        <end position="729"/>
    </location>
</feature>
<dbReference type="InterPro" id="IPR019775">
    <property type="entry name" value="WD40_repeat_CS"/>
</dbReference>
<organism evidence="6 7">
    <name type="scientific">Drechslerella dactyloides</name>
    <name type="common">Nematode-trapping fungus</name>
    <name type="synonym">Arthrobotrys dactyloides</name>
    <dbReference type="NCBI Taxonomy" id="74499"/>
    <lineage>
        <taxon>Eukaryota</taxon>
        <taxon>Fungi</taxon>
        <taxon>Dikarya</taxon>
        <taxon>Ascomycota</taxon>
        <taxon>Pezizomycotina</taxon>
        <taxon>Orbiliomycetes</taxon>
        <taxon>Orbiliales</taxon>
        <taxon>Orbiliaceae</taxon>
        <taxon>Drechslerella</taxon>
    </lineage>
</organism>
<evidence type="ECO:0000256" key="1">
    <source>
        <dbReference type="ARBA" id="ARBA00022574"/>
    </source>
</evidence>
<dbReference type="Pfam" id="PF00400">
    <property type="entry name" value="WD40"/>
    <property type="match status" value="4"/>
</dbReference>
<dbReference type="AlphaFoldDB" id="A0AAD6NNI5"/>
<dbReference type="CDD" id="cd00200">
    <property type="entry name" value="WD40"/>
    <property type="match status" value="1"/>
</dbReference>